<sequence>MTGDPGATALLTARPGGTPLGADRPVQSRQEAVAACALAAGAVVYSALVVIEPDEVEPGTALGDRDTGGTWRQDFTTTADGIILTYTPKPGYHDEFGMPPVFDLSSANDDDAALVRSLGDIRDYGGDLTLDARYLIAPHDDATPSIADILGATGPGEQIVLSAGGTSMHPASTFQLAVVTETGAVRDRIALHPRPSQYRAPRRPDHPARRRRRVHRQPEDRTTRTRRRDHHRPHQ</sequence>
<gene>
    <name evidence="2" type="ORF">ADL15_02265</name>
</gene>
<evidence type="ECO:0000313" key="2">
    <source>
        <dbReference type="EMBL" id="KUL42075.1"/>
    </source>
</evidence>
<feature type="compositionally biased region" description="Basic residues" evidence="1">
    <location>
        <begin position="224"/>
        <end position="235"/>
    </location>
</feature>
<dbReference type="RefSeq" id="WP_067684673.1">
    <property type="nucleotide sequence ID" value="NZ_LLZH01000005.1"/>
</dbReference>
<accession>A0A0X3VBG1</accession>
<organism evidence="2 3">
    <name type="scientific">Actinoplanes awajinensis subsp. mycoplanecinus</name>
    <dbReference type="NCBI Taxonomy" id="135947"/>
    <lineage>
        <taxon>Bacteria</taxon>
        <taxon>Bacillati</taxon>
        <taxon>Actinomycetota</taxon>
        <taxon>Actinomycetes</taxon>
        <taxon>Micromonosporales</taxon>
        <taxon>Micromonosporaceae</taxon>
        <taxon>Actinoplanes</taxon>
    </lineage>
</organism>
<dbReference type="AlphaFoldDB" id="A0A0X3VBG1"/>
<dbReference type="EMBL" id="LLZH01000005">
    <property type="protein sequence ID" value="KUL42075.1"/>
    <property type="molecule type" value="Genomic_DNA"/>
</dbReference>
<dbReference type="Proteomes" id="UP000053244">
    <property type="component" value="Unassembled WGS sequence"/>
</dbReference>
<feature type="region of interest" description="Disordered" evidence="1">
    <location>
        <begin position="1"/>
        <end position="25"/>
    </location>
</feature>
<evidence type="ECO:0000313" key="3">
    <source>
        <dbReference type="Proteomes" id="UP000053244"/>
    </source>
</evidence>
<dbReference type="OrthoDB" id="3695428at2"/>
<keyword evidence="3" id="KW-1185">Reference proteome</keyword>
<name>A0A0X3VBG1_9ACTN</name>
<evidence type="ECO:0000256" key="1">
    <source>
        <dbReference type="SAM" id="MobiDB-lite"/>
    </source>
</evidence>
<protein>
    <submittedName>
        <fullName evidence="2">Uncharacterized protein</fullName>
    </submittedName>
</protein>
<proteinExistence type="predicted"/>
<comment type="caution">
    <text evidence="2">The sequence shown here is derived from an EMBL/GenBank/DDBJ whole genome shotgun (WGS) entry which is preliminary data.</text>
</comment>
<feature type="region of interest" description="Disordered" evidence="1">
    <location>
        <begin position="188"/>
        <end position="235"/>
    </location>
</feature>
<reference evidence="2 3" key="1">
    <citation type="submission" date="2015-10" db="EMBL/GenBank/DDBJ databases">
        <authorList>
            <person name="Gilbert D.G."/>
        </authorList>
    </citation>
    <scope>NUCLEOTIDE SEQUENCE [LARGE SCALE GENOMIC DNA]</scope>
    <source>
        <strain evidence="2 3">NRRL B-16712</strain>
    </source>
</reference>